<dbReference type="OMA" id="RPNEEYW"/>
<dbReference type="RefSeq" id="XP_021749067.1">
    <property type="nucleotide sequence ID" value="XM_021893375.1"/>
</dbReference>
<protein>
    <recommendedName>
        <fullName evidence="1">Agglutinin domain-containing protein</fullName>
    </recommendedName>
</protein>
<feature type="domain" description="Agglutinin" evidence="1">
    <location>
        <begin position="8"/>
        <end position="154"/>
    </location>
</feature>
<dbReference type="SUPFAM" id="SSF50382">
    <property type="entry name" value="Agglutinin"/>
    <property type="match status" value="2"/>
</dbReference>
<reference evidence="2" key="2">
    <citation type="submission" date="2021-03" db="UniProtKB">
        <authorList>
            <consortium name="EnsemblPlants"/>
        </authorList>
    </citation>
    <scope>IDENTIFICATION</scope>
</reference>
<evidence type="ECO:0000313" key="2">
    <source>
        <dbReference type="EnsemblPlants" id="AUR62020941-RA:cds"/>
    </source>
</evidence>
<dbReference type="CDD" id="cd00257">
    <property type="entry name" value="beta-trefoil_FSCN-like"/>
    <property type="match status" value="1"/>
</dbReference>
<reference evidence="2" key="1">
    <citation type="journal article" date="2017" name="Nature">
        <title>The genome of Chenopodium quinoa.</title>
        <authorList>
            <person name="Jarvis D.E."/>
            <person name="Ho Y.S."/>
            <person name="Lightfoot D.J."/>
            <person name="Schmoeckel S.M."/>
            <person name="Li B."/>
            <person name="Borm T.J.A."/>
            <person name="Ohyanagi H."/>
            <person name="Mineta K."/>
            <person name="Michell C.T."/>
            <person name="Saber N."/>
            <person name="Kharbatia N.M."/>
            <person name="Rupper R.R."/>
            <person name="Sharp A.R."/>
            <person name="Dally N."/>
            <person name="Boughton B.A."/>
            <person name="Woo Y.H."/>
            <person name="Gao G."/>
            <person name="Schijlen E.G.W.M."/>
            <person name="Guo X."/>
            <person name="Momin A.A."/>
            <person name="Negrao S."/>
            <person name="Al-Babili S."/>
            <person name="Gehring C."/>
            <person name="Roessner U."/>
            <person name="Jung C."/>
            <person name="Murphy K."/>
            <person name="Arold S.T."/>
            <person name="Gojobori T."/>
            <person name="van der Linden C.G."/>
            <person name="van Loo E.N."/>
            <person name="Jellen E.N."/>
            <person name="Maughan P.J."/>
            <person name="Tester M."/>
        </authorList>
    </citation>
    <scope>NUCLEOTIDE SEQUENCE [LARGE SCALE GENOMIC DNA]</scope>
    <source>
        <strain evidence="2">cv. PI 614886</strain>
    </source>
</reference>
<organism evidence="2 3">
    <name type="scientific">Chenopodium quinoa</name>
    <name type="common">Quinoa</name>
    <dbReference type="NCBI Taxonomy" id="63459"/>
    <lineage>
        <taxon>Eukaryota</taxon>
        <taxon>Viridiplantae</taxon>
        <taxon>Streptophyta</taxon>
        <taxon>Embryophyta</taxon>
        <taxon>Tracheophyta</taxon>
        <taxon>Spermatophyta</taxon>
        <taxon>Magnoliopsida</taxon>
        <taxon>eudicotyledons</taxon>
        <taxon>Gunneridae</taxon>
        <taxon>Pentapetalae</taxon>
        <taxon>Caryophyllales</taxon>
        <taxon>Chenopodiaceae</taxon>
        <taxon>Chenopodioideae</taxon>
        <taxon>Atripliceae</taxon>
        <taxon>Chenopodium</taxon>
    </lineage>
</organism>
<evidence type="ECO:0000259" key="1">
    <source>
        <dbReference type="SMART" id="SM00791"/>
    </source>
</evidence>
<dbReference type="SUPFAM" id="SSF56973">
    <property type="entry name" value="Aerolisin/ETX pore-forming domain"/>
    <property type="match status" value="1"/>
</dbReference>
<dbReference type="KEGG" id="cqi:110714825"/>
<dbReference type="GeneID" id="110714825"/>
<dbReference type="Gene3D" id="2.170.15.10">
    <property type="entry name" value="Proaerolysin, chain A, domain 3"/>
    <property type="match status" value="1"/>
</dbReference>
<dbReference type="SMART" id="SM00791">
    <property type="entry name" value="Agglutinin"/>
    <property type="match status" value="1"/>
</dbReference>
<keyword evidence="3" id="KW-1185">Reference proteome</keyword>
<dbReference type="InterPro" id="IPR053237">
    <property type="entry name" value="Natterin_C"/>
</dbReference>
<dbReference type="AlphaFoldDB" id="A0A803LZP0"/>
<dbReference type="OrthoDB" id="4948898at2759"/>
<dbReference type="InterPro" id="IPR008998">
    <property type="entry name" value="Agglutinin"/>
</dbReference>
<dbReference type="PANTHER" id="PTHR39244">
    <property type="entry name" value="NATTERIN-4"/>
    <property type="match status" value="1"/>
</dbReference>
<dbReference type="Proteomes" id="UP000596660">
    <property type="component" value="Unplaced"/>
</dbReference>
<dbReference type="PANTHER" id="PTHR39244:SF5">
    <property type="entry name" value="NATTERIN-3-LIKE"/>
    <property type="match status" value="1"/>
</dbReference>
<dbReference type="Pfam" id="PF07468">
    <property type="entry name" value="Agglutinin"/>
    <property type="match status" value="1"/>
</dbReference>
<name>A0A803LZP0_CHEQI</name>
<dbReference type="InterPro" id="IPR036242">
    <property type="entry name" value="Agglutinin_dom_sf"/>
</dbReference>
<dbReference type="Gene3D" id="2.80.10.50">
    <property type="match status" value="2"/>
</dbReference>
<gene>
    <name evidence="2" type="primary">LOC110714825</name>
</gene>
<dbReference type="Gramene" id="AUR62020941-RA">
    <property type="protein sequence ID" value="AUR62020941-RA:cds"/>
    <property type="gene ID" value="AUR62020941"/>
</dbReference>
<proteinExistence type="predicted"/>
<accession>A0A803LZP0</accession>
<dbReference type="EnsemblPlants" id="AUR62020941-RA">
    <property type="protein sequence ID" value="AUR62020941-RA:cds"/>
    <property type="gene ID" value="AUR62020941"/>
</dbReference>
<evidence type="ECO:0000313" key="3">
    <source>
        <dbReference type="Proteomes" id="UP000596660"/>
    </source>
</evidence>
<sequence length="391" mass="44173">MANLEAIVHLPTYVALKATYGGAPFKYLGVEDDGKLAYTTNKVVSDRAKFAVESAGDGIVHIRSCYNNKYWVRSSESENWIVATSRDAVEDKRAWNCTLFRADVSYDGKTVKFVHIQLGINVGRRDVAWDREMYLCLEPLATTIDVSAVVDYGTIVILPQYVAFKEQEGLYLKTSPMPCEVPYFSSNDVGDAGNAYEICTTRDGHIYVTNDDVKSGLYWDALFYHNDDVIRILPEKTLICDTKCLFSVFKVDVNTIALRHLYTNNFLKMQKWVPEYDYLIASSEAITRECRLQVVEPVLAREVNIFEFHRDRARIYGRRPLTMAEGVSNNPTDHEQEYTLQFTYTKTSTKTWNTSKSGAVTTKAIITGGVPFIANGTLEIGLEIKIQCDLG</sequence>